<keyword evidence="3" id="KW-1185">Reference proteome</keyword>
<name>A0A9X2C3L5_9BURK</name>
<dbReference type="RefSeq" id="WP_275684469.1">
    <property type="nucleotide sequence ID" value="NZ_JAJLJH010000008.1"/>
</dbReference>
<feature type="region of interest" description="Disordered" evidence="1">
    <location>
        <begin position="127"/>
        <end position="161"/>
    </location>
</feature>
<dbReference type="EMBL" id="JAJLJH010000008">
    <property type="protein sequence ID" value="MCK9688429.1"/>
    <property type="molecule type" value="Genomic_DNA"/>
</dbReference>
<sequence length="161" mass="17428">MNDSNSQTAYGVFKPVGHVLASFPTERDARSAVEALKQAGFPNVAFYPAEEVRERAERDIANAGVLASIGQELNLVKQQRDLAEEGHPFVSVLAPEDEAARRAADIVARYNADRAQKFGRLIIEELIEPGTGQRQAKESPDTGLDPQTRSGNESGTGPTTH</sequence>
<gene>
    <name evidence="2" type="ORF">LPC04_22195</name>
</gene>
<evidence type="ECO:0000313" key="3">
    <source>
        <dbReference type="Proteomes" id="UP001139353"/>
    </source>
</evidence>
<accession>A0A9X2C3L5</accession>
<protein>
    <submittedName>
        <fullName evidence="2">Uncharacterized protein</fullName>
    </submittedName>
</protein>
<organism evidence="2 3">
    <name type="scientific">Scleromatobacter humisilvae</name>
    <dbReference type="NCBI Taxonomy" id="2897159"/>
    <lineage>
        <taxon>Bacteria</taxon>
        <taxon>Pseudomonadati</taxon>
        <taxon>Pseudomonadota</taxon>
        <taxon>Betaproteobacteria</taxon>
        <taxon>Burkholderiales</taxon>
        <taxon>Sphaerotilaceae</taxon>
        <taxon>Scleromatobacter</taxon>
    </lineage>
</organism>
<evidence type="ECO:0000313" key="2">
    <source>
        <dbReference type="EMBL" id="MCK9688429.1"/>
    </source>
</evidence>
<proteinExistence type="predicted"/>
<reference evidence="2" key="1">
    <citation type="submission" date="2021-11" db="EMBL/GenBank/DDBJ databases">
        <title>BS-T2-15 a new species belonging to the Comamonadaceae family isolated from the soil of a French oak forest.</title>
        <authorList>
            <person name="Mieszkin S."/>
            <person name="Alain K."/>
        </authorList>
    </citation>
    <scope>NUCLEOTIDE SEQUENCE</scope>
    <source>
        <strain evidence="2">BS-T2-15</strain>
    </source>
</reference>
<dbReference type="Proteomes" id="UP001139353">
    <property type="component" value="Unassembled WGS sequence"/>
</dbReference>
<feature type="compositionally biased region" description="Polar residues" evidence="1">
    <location>
        <begin position="145"/>
        <end position="161"/>
    </location>
</feature>
<comment type="caution">
    <text evidence="2">The sequence shown here is derived from an EMBL/GenBank/DDBJ whole genome shotgun (WGS) entry which is preliminary data.</text>
</comment>
<evidence type="ECO:0000256" key="1">
    <source>
        <dbReference type="SAM" id="MobiDB-lite"/>
    </source>
</evidence>
<dbReference type="AlphaFoldDB" id="A0A9X2C3L5"/>